<keyword evidence="2" id="KW-0863">Zinc-finger</keyword>
<dbReference type="GO" id="GO:0008270">
    <property type="term" value="F:zinc ion binding"/>
    <property type="evidence" value="ECO:0007669"/>
    <property type="project" value="UniProtKB-KW"/>
</dbReference>
<evidence type="ECO:0000313" key="5">
    <source>
        <dbReference type="Proteomes" id="UP000683360"/>
    </source>
</evidence>
<proteinExistence type="predicted"/>
<evidence type="ECO:0000313" key="4">
    <source>
        <dbReference type="EMBL" id="CAG2186108.1"/>
    </source>
</evidence>
<evidence type="ECO:0008006" key="6">
    <source>
        <dbReference type="Google" id="ProtNLM"/>
    </source>
</evidence>
<dbReference type="Gene3D" id="3.30.40.10">
    <property type="entry name" value="Zinc/RING finger domain, C3HC4 (zinc finger)"/>
    <property type="match status" value="1"/>
</dbReference>
<protein>
    <recommendedName>
        <fullName evidence="6">RING-type domain-containing protein</fullName>
    </recommendedName>
</protein>
<evidence type="ECO:0000256" key="2">
    <source>
        <dbReference type="ARBA" id="ARBA00022771"/>
    </source>
</evidence>
<dbReference type="AlphaFoldDB" id="A0A8S3PQM6"/>
<name>A0A8S3PQM6_MYTED</name>
<dbReference type="EMBL" id="CAJPWZ010000117">
    <property type="protein sequence ID" value="CAG2186108.1"/>
    <property type="molecule type" value="Genomic_DNA"/>
</dbReference>
<gene>
    <name evidence="4" type="ORF">MEDL_1691</name>
</gene>
<comment type="caution">
    <text evidence="4">The sequence shown here is derived from an EMBL/GenBank/DDBJ whole genome shotgun (WGS) entry which is preliminary data.</text>
</comment>
<dbReference type="PROSITE" id="PS00518">
    <property type="entry name" value="ZF_RING_1"/>
    <property type="match status" value="1"/>
</dbReference>
<organism evidence="4 5">
    <name type="scientific">Mytilus edulis</name>
    <name type="common">Blue mussel</name>
    <dbReference type="NCBI Taxonomy" id="6550"/>
    <lineage>
        <taxon>Eukaryota</taxon>
        <taxon>Metazoa</taxon>
        <taxon>Spiralia</taxon>
        <taxon>Lophotrochozoa</taxon>
        <taxon>Mollusca</taxon>
        <taxon>Bivalvia</taxon>
        <taxon>Autobranchia</taxon>
        <taxon>Pteriomorphia</taxon>
        <taxon>Mytilida</taxon>
        <taxon>Mytiloidea</taxon>
        <taxon>Mytilidae</taxon>
        <taxon>Mytilinae</taxon>
        <taxon>Mytilus</taxon>
    </lineage>
</organism>
<accession>A0A8S3PQM6</accession>
<evidence type="ECO:0000256" key="1">
    <source>
        <dbReference type="ARBA" id="ARBA00022723"/>
    </source>
</evidence>
<reference evidence="4" key="1">
    <citation type="submission" date="2021-03" db="EMBL/GenBank/DDBJ databases">
        <authorList>
            <person name="Bekaert M."/>
        </authorList>
    </citation>
    <scope>NUCLEOTIDE SEQUENCE</scope>
</reference>
<keyword evidence="1" id="KW-0479">Metal-binding</keyword>
<dbReference type="InterPro" id="IPR017907">
    <property type="entry name" value="Znf_RING_CS"/>
</dbReference>
<sequence length="188" mass="21778">MAIPWTDDTNQDREQLRIGTDELDSQSNFTNYNFISQSRSARELRSQSNTERHDDDSFIGTNHSRMLALQRENLELRSKLNCFICKQKHFTHVIIPCSHVVCGDCVKLTMCSCGILIESSHVCTLTPIHTTEHEMKKCIVFGYVYTETFCDMYDMRMTITWTNDIIGSTTEKMARNDELENPYISKIT</sequence>
<dbReference type="Proteomes" id="UP000683360">
    <property type="component" value="Unassembled WGS sequence"/>
</dbReference>
<keyword evidence="5" id="KW-1185">Reference proteome</keyword>
<evidence type="ECO:0000256" key="3">
    <source>
        <dbReference type="ARBA" id="ARBA00022833"/>
    </source>
</evidence>
<keyword evidence="3" id="KW-0862">Zinc</keyword>
<dbReference type="OrthoDB" id="10305264at2759"/>
<dbReference type="InterPro" id="IPR013083">
    <property type="entry name" value="Znf_RING/FYVE/PHD"/>
</dbReference>